<dbReference type="EMBL" id="JARPXL010000011">
    <property type="protein sequence ID" value="MDT2545041.1"/>
    <property type="molecule type" value="Genomic_DNA"/>
</dbReference>
<dbReference type="InterPro" id="IPR000182">
    <property type="entry name" value="GNAT_dom"/>
</dbReference>
<dbReference type="Gene3D" id="3.40.630.30">
    <property type="match status" value="1"/>
</dbReference>
<evidence type="ECO:0000313" key="2">
    <source>
        <dbReference type="EMBL" id="MDT2545041.1"/>
    </source>
</evidence>
<dbReference type="Proteomes" id="UP001254770">
    <property type="component" value="Unassembled WGS sequence"/>
</dbReference>
<dbReference type="Pfam" id="PF13673">
    <property type="entry name" value="Acetyltransf_10"/>
    <property type="match status" value="1"/>
</dbReference>
<feature type="domain" description="N-acetyltransferase" evidence="1">
    <location>
        <begin position="5"/>
        <end position="88"/>
    </location>
</feature>
<keyword evidence="2" id="KW-0012">Acyltransferase</keyword>
<dbReference type="RefSeq" id="WP_010743778.1">
    <property type="nucleotide sequence ID" value="NZ_BAAAXM010000022.1"/>
</dbReference>
<reference evidence="2" key="1">
    <citation type="submission" date="2023-03" db="EMBL/GenBank/DDBJ databases">
        <authorList>
            <person name="Shen W."/>
            <person name="Cai J."/>
        </authorList>
    </citation>
    <scope>NUCLEOTIDE SEQUENCE</scope>
    <source>
        <strain evidence="2">Y15</strain>
    </source>
</reference>
<protein>
    <submittedName>
        <fullName evidence="2">GNAT family N-acetyltransferase</fullName>
        <ecNumber evidence="2">2.3.1.-</ecNumber>
    </submittedName>
</protein>
<sequence length="130" mass="15389">MQITGITQWDENYPNKQLILQDIEQKKLWLYGEQYEACVTLAEKESIALIQRLVVHSQHQRSGIAHFILTDILQKEKNKKEIMEVRLSTNHSNLPMQKLLTSLKFVPSRKYLIPGREKFGNFIEFIYPMR</sequence>
<comment type="caution">
    <text evidence="2">The sequence shown here is derived from an EMBL/GenBank/DDBJ whole genome shotgun (WGS) entry which is preliminary data.</text>
</comment>
<proteinExistence type="predicted"/>
<dbReference type="AlphaFoldDB" id="A0AAW8T723"/>
<gene>
    <name evidence="2" type="ORF">P7D69_11890</name>
</gene>
<accession>A0AAW8T723</accession>
<evidence type="ECO:0000313" key="3">
    <source>
        <dbReference type="Proteomes" id="UP001254770"/>
    </source>
</evidence>
<dbReference type="SUPFAM" id="SSF55729">
    <property type="entry name" value="Acyl-CoA N-acyltransferases (Nat)"/>
    <property type="match status" value="1"/>
</dbReference>
<name>A0AAW8T723_9ENTE</name>
<keyword evidence="2" id="KW-0808">Transferase</keyword>
<dbReference type="EC" id="2.3.1.-" evidence="2"/>
<dbReference type="GO" id="GO:0016747">
    <property type="term" value="F:acyltransferase activity, transferring groups other than amino-acyl groups"/>
    <property type="evidence" value="ECO:0007669"/>
    <property type="project" value="InterPro"/>
</dbReference>
<organism evidence="2 3">
    <name type="scientific">Enterococcus raffinosus</name>
    <dbReference type="NCBI Taxonomy" id="71452"/>
    <lineage>
        <taxon>Bacteria</taxon>
        <taxon>Bacillati</taxon>
        <taxon>Bacillota</taxon>
        <taxon>Bacilli</taxon>
        <taxon>Lactobacillales</taxon>
        <taxon>Enterococcaceae</taxon>
        <taxon>Enterococcus</taxon>
    </lineage>
</organism>
<evidence type="ECO:0000259" key="1">
    <source>
        <dbReference type="Pfam" id="PF13673"/>
    </source>
</evidence>
<dbReference type="InterPro" id="IPR016181">
    <property type="entry name" value="Acyl_CoA_acyltransferase"/>
</dbReference>